<gene>
    <name evidence="6" type="ORF">RFI_22752</name>
</gene>
<dbReference type="FunFam" id="3.90.640.10:FF:000010">
    <property type="entry name" value="heat shock 70 kDa protein 14"/>
    <property type="match status" value="1"/>
</dbReference>
<evidence type="ECO:0000256" key="4">
    <source>
        <dbReference type="RuleBase" id="RU003322"/>
    </source>
</evidence>
<proteinExistence type="inferred from homology"/>
<dbReference type="Proteomes" id="UP000023152">
    <property type="component" value="Unassembled WGS sequence"/>
</dbReference>
<comment type="similarity">
    <text evidence="1 4">Belongs to the heat shock protein 70 family.</text>
</comment>
<keyword evidence="5" id="KW-0472">Membrane</keyword>
<dbReference type="AlphaFoldDB" id="X6MKS7"/>
<dbReference type="InterPro" id="IPR013126">
    <property type="entry name" value="Hsp_70_fam"/>
</dbReference>
<accession>X6MKS7</accession>
<name>X6MKS7_RETFI</name>
<dbReference type="InterPro" id="IPR043129">
    <property type="entry name" value="ATPase_NBD"/>
</dbReference>
<dbReference type="PANTHER" id="PTHR19375">
    <property type="entry name" value="HEAT SHOCK PROTEIN 70KDA"/>
    <property type="match status" value="1"/>
</dbReference>
<dbReference type="SUPFAM" id="SSF53067">
    <property type="entry name" value="Actin-like ATPase domain"/>
    <property type="match status" value="2"/>
</dbReference>
<dbReference type="EMBL" id="ASPP01019913">
    <property type="protein sequence ID" value="ETO14618.1"/>
    <property type="molecule type" value="Genomic_DNA"/>
</dbReference>
<keyword evidence="5" id="KW-1133">Transmembrane helix</keyword>
<keyword evidence="3 4" id="KW-0067">ATP-binding</keyword>
<evidence type="ECO:0008006" key="8">
    <source>
        <dbReference type="Google" id="ProtNLM"/>
    </source>
</evidence>
<evidence type="ECO:0000313" key="6">
    <source>
        <dbReference type="EMBL" id="ETO14618.1"/>
    </source>
</evidence>
<dbReference type="Pfam" id="PF00012">
    <property type="entry name" value="HSP70"/>
    <property type="match status" value="1"/>
</dbReference>
<keyword evidence="5" id="KW-0812">Transmembrane</keyword>
<feature type="transmembrane region" description="Helical" evidence="5">
    <location>
        <begin position="231"/>
        <end position="248"/>
    </location>
</feature>
<dbReference type="Gene3D" id="3.90.640.10">
    <property type="entry name" value="Actin, Chain A, domain 4"/>
    <property type="match status" value="1"/>
</dbReference>
<evidence type="ECO:0000256" key="1">
    <source>
        <dbReference type="ARBA" id="ARBA00007381"/>
    </source>
</evidence>
<reference evidence="6 7" key="1">
    <citation type="journal article" date="2013" name="Curr. Biol.">
        <title>The Genome of the Foraminiferan Reticulomyxa filosa.</title>
        <authorList>
            <person name="Glockner G."/>
            <person name="Hulsmann N."/>
            <person name="Schleicher M."/>
            <person name="Noegel A.A."/>
            <person name="Eichinger L."/>
            <person name="Gallinger C."/>
            <person name="Pawlowski J."/>
            <person name="Sierra R."/>
            <person name="Euteneuer U."/>
            <person name="Pillet L."/>
            <person name="Moustafa A."/>
            <person name="Platzer M."/>
            <person name="Groth M."/>
            <person name="Szafranski K."/>
            <person name="Schliwa M."/>
        </authorList>
    </citation>
    <scope>NUCLEOTIDE SEQUENCE [LARGE SCALE GENOMIC DNA]</scope>
</reference>
<organism evidence="6 7">
    <name type="scientific">Reticulomyxa filosa</name>
    <dbReference type="NCBI Taxonomy" id="46433"/>
    <lineage>
        <taxon>Eukaryota</taxon>
        <taxon>Sar</taxon>
        <taxon>Rhizaria</taxon>
        <taxon>Retaria</taxon>
        <taxon>Foraminifera</taxon>
        <taxon>Monothalamids</taxon>
        <taxon>Reticulomyxidae</taxon>
        <taxon>Reticulomyxa</taxon>
    </lineage>
</organism>
<dbReference type="OrthoDB" id="2401965at2759"/>
<keyword evidence="2 4" id="KW-0547">Nucleotide-binding</keyword>
<dbReference type="Gene3D" id="2.60.34.10">
    <property type="entry name" value="Substrate Binding Domain Of DNAk, Chain A, domain 1"/>
    <property type="match status" value="1"/>
</dbReference>
<evidence type="ECO:0000256" key="2">
    <source>
        <dbReference type="ARBA" id="ARBA00022741"/>
    </source>
</evidence>
<comment type="caution">
    <text evidence="6">The sequence shown here is derived from an EMBL/GenBank/DDBJ whole genome shotgun (WGS) entry which is preliminary data.</text>
</comment>
<protein>
    <recommendedName>
        <fullName evidence="8">Heat shock protein 70</fullName>
    </recommendedName>
</protein>
<keyword evidence="7" id="KW-1185">Reference proteome</keyword>
<sequence>MNIYQLGKLVAVSIAIACTIQYHGVYGFSIPEESVVGYVFFFVLFYEGKKKEDSKHILALNTHIQRTMPKTKVKHIIGISLGGTNSRVGVMTNGKVEIIANELGNRATPSFVAFTETEVLVGDAAKNQAPMNPQNTIFGMKWCVQYVYLYLLLFDKEVQGYIKAWPFQVIDKEDKPYINVTYKGEVHLFSPEDICAIILKKMKEIAESYLSENITYAVLTVPAYFEDAQRTVFFFVFVLMMACPFFFFKKKKKNWKMAGFSWTRLFLEPYATANLQKLHTEANITVVHFGGTALGIAAMEFDEGVYTIMAMSKDIHLGLTDYFVDTFAHKHNVDLRAYPCALGRLRRACTHAKHALSSETQVQVEVANLVDDIDFNETLTRIQFEELNQDLFQKVIDLLDQVLQKSDFKKSDIQQVRFVVLSGGSTFIPKIRHIVQEYFSDIEIHFTNNPDETQAISAAIVGDIWTTPIPPLIPLEVVPLSIGIETIGGVMTRLLHRNTVIPTIKSRVFTTCRDNQKAMHFRLFAGEYAKIANDIFLAELEITGIEPAPRGTSQIEVTITVNIQDDVQVDLHARASKTSQNFTITSISMPSQTFTNNYLDYFFSENSELPTNLHQLSEVQANLSACLLDSDHPSANEIKLLGAYHSDL</sequence>
<evidence type="ECO:0000256" key="5">
    <source>
        <dbReference type="SAM" id="Phobius"/>
    </source>
</evidence>
<dbReference type="CDD" id="cd24028">
    <property type="entry name" value="ASKHA_NBD_HSP70_HSPA1-like"/>
    <property type="match status" value="1"/>
</dbReference>
<dbReference type="InterPro" id="IPR029047">
    <property type="entry name" value="HSP70_peptide-bd_sf"/>
</dbReference>
<dbReference type="Gene3D" id="3.30.420.40">
    <property type="match status" value="2"/>
</dbReference>
<dbReference type="GO" id="GO:0005524">
    <property type="term" value="F:ATP binding"/>
    <property type="evidence" value="ECO:0007669"/>
    <property type="project" value="UniProtKB-KW"/>
</dbReference>
<evidence type="ECO:0000256" key="3">
    <source>
        <dbReference type="ARBA" id="ARBA00022840"/>
    </source>
</evidence>
<dbReference type="PRINTS" id="PR00301">
    <property type="entry name" value="HEATSHOCK70"/>
</dbReference>
<evidence type="ECO:0000313" key="7">
    <source>
        <dbReference type="Proteomes" id="UP000023152"/>
    </source>
</evidence>
<dbReference type="SUPFAM" id="SSF100920">
    <property type="entry name" value="Heat shock protein 70kD (HSP70), peptide-binding domain"/>
    <property type="match status" value="1"/>
</dbReference>
<dbReference type="Gene3D" id="3.30.30.30">
    <property type="match status" value="1"/>
</dbReference>
<dbReference type="GO" id="GO:0140662">
    <property type="term" value="F:ATP-dependent protein folding chaperone"/>
    <property type="evidence" value="ECO:0007669"/>
    <property type="project" value="InterPro"/>
</dbReference>
<dbReference type="FunFam" id="3.30.30.30:FF:000005">
    <property type="entry name" value="Heat shock protein ssb1"/>
    <property type="match status" value="1"/>
</dbReference>